<dbReference type="GO" id="GO:0006886">
    <property type="term" value="P:intracellular protein transport"/>
    <property type="evidence" value="ECO:0007669"/>
    <property type="project" value="InterPro"/>
</dbReference>
<dbReference type="InterPro" id="IPR024986">
    <property type="entry name" value="Nipped-B_C"/>
</dbReference>
<dbReference type="Pfam" id="PF01602">
    <property type="entry name" value="Adaptin_N"/>
    <property type="match status" value="1"/>
</dbReference>
<dbReference type="GO" id="GO:0034087">
    <property type="term" value="P:establishment of mitotic sister chromatid cohesion"/>
    <property type="evidence" value="ECO:0007669"/>
    <property type="project" value="TreeGrafter"/>
</dbReference>
<dbReference type="OrthoDB" id="418242at2759"/>
<dbReference type="GeneID" id="94837781"/>
<dbReference type="Proteomes" id="UP000179807">
    <property type="component" value="Unassembled WGS sequence"/>
</dbReference>
<dbReference type="VEuPathDB" id="TrichDB:TRFO_23308"/>
<dbReference type="EMBL" id="MLAK01000673">
    <property type="protein sequence ID" value="OHT08232.1"/>
    <property type="molecule type" value="Genomic_DNA"/>
</dbReference>
<evidence type="ECO:0000259" key="3">
    <source>
        <dbReference type="Pfam" id="PF12830"/>
    </source>
</evidence>
<dbReference type="InterPro" id="IPR002553">
    <property type="entry name" value="Clathrin/coatomer_adapt-like_N"/>
</dbReference>
<keyword evidence="5" id="KW-1185">Reference proteome</keyword>
<dbReference type="GO" id="GO:0061775">
    <property type="term" value="F:cohesin loader activity"/>
    <property type="evidence" value="ECO:0007669"/>
    <property type="project" value="InterPro"/>
</dbReference>
<evidence type="ECO:0000259" key="2">
    <source>
        <dbReference type="Pfam" id="PF01602"/>
    </source>
</evidence>
<dbReference type="PANTHER" id="PTHR21704:SF18">
    <property type="entry name" value="NIPPED-B-LIKE PROTEIN"/>
    <property type="match status" value="1"/>
</dbReference>
<gene>
    <name evidence="4" type="ORF">TRFO_23308</name>
</gene>
<evidence type="ECO:0000313" key="5">
    <source>
        <dbReference type="Proteomes" id="UP000179807"/>
    </source>
</evidence>
<protein>
    <recommendedName>
        <fullName evidence="1">Sister chromatid cohesion protein</fullName>
    </recommendedName>
</protein>
<comment type="caution">
    <text evidence="4">The sequence shown here is derived from an EMBL/GenBank/DDBJ whole genome shotgun (WGS) entry which is preliminary data.</text>
</comment>
<dbReference type="GO" id="GO:1990414">
    <property type="term" value="P:replication-born double-strand break repair via sister chromatid exchange"/>
    <property type="evidence" value="ECO:0007669"/>
    <property type="project" value="TreeGrafter"/>
</dbReference>
<feature type="domain" description="Sister chromatid cohesion C-terminal" evidence="3">
    <location>
        <begin position="935"/>
        <end position="1110"/>
    </location>
</feature>
<dbReference type="GO" id="GO:0003682">
    <property type="term" value="F:chromatin binding"/>
    <property type="evidence" value="ECO:0007669"/>
    <property type="project" value="TreeGrafter"/>
</dbReference>
<dbReference type="PANTHER" id="PTHR21704">
    <property type="entry name" value="NIPPED-B-LIKE PROTEIN DELANGIN SCC2-RELATED"/>
    <property type="match status" value="1"/>
</dbReference>
<dbReference type="Pfam" id="PF12830">
    <property type="entry name" value="Nipped-B_C"/>
    <property type="match status" value="1"/>
</dbReference>
<comment type="similarity">
    <text evidence="1">Belongs to the SCC2/Nipped-B family.</text>
</comment>
<evidence type="ECO:0000256" key="1">
    <source>
        <dbReference type="RuleBase" id="RU364107"/>
    </source>
</evidence>
<dbReference type="AlphaFoldDB" id="A0A1J4KBF7"/>
<dbReference type="InterPro" id="IPR016024">
    <property type="entry name" value="ARM-type_fold"/>
</dbReference>
<evidence type="ECO:0000313" key="4">
    <source>
        <dbReference type="EMBL" id="OHT08232.1"/>
    </source>
</evidence>
<dbReference type="SUPFAM" id="SSF48371">
    <property type="entry name" value="ARM repeat"/>
    <property type="match status" value="1"/>
</dbReference>
<dbReference type="RefSeq" id="XP_068361368.1">
    <property type="nucleotide sequence ID" value="XM_068503077.1"/>
</dbReference>
<dbReference type="InterPro" id="IPR011989">
    <property type="entry name" value="ARM-like"/>
</dbReference>
<comment type="subcellular location">
    <subcellularLocation>
        <location evidence="1">Nucleus</location>
    </subcellularLocation>
</comment>
<dbReference type="GO" id="GO:0016192">
    <property type="term" value="P:vesicle-mediated transport"/>
    <property type="evidence" value="ECO:0007669"/>
    <property type="project" value="InterPro"/>
</dbReference>
<dbReference type="GO" id="GO:0140588">
    <property type="term" value="P:chromatin looping"/>
    <property type="evidence" value="ECO:0007669"/>
    <property type="project" value="InterPro"/>
</dbReference>
<dbReference type="Gene3D" id="1.25.10.10">
    <property type="entry name" value="Leucine-rich Repeat Variant"/>
    <property type="match status" value="2"/>
</dbReference>
<feature type="domain" description="Clathrin/coatomer adaptor adaptin-like N-terminal" evidence="2">
    <location>
        <begin position="489"/>
        <end position="808"/>
    </location>
</feature>
<keyword evidence="1" id="KW-0539">Nucleus</keyword>
<organism evidence="4 5">
    <name type="scientific">Tritrichomonas foetus</name>
    <dbReference type="NCBI Taxonomy" id="1144522"/>
    <lineage>
        <taxon>Eukaryota</taxon>
        <taxon>Metamonada</taxon>
        <taxon>Parabasalia</taxon>
        <taxon>Tritrichomonadida</taxon>
        <taxon>Tritrichomonadidae</taxon>
        <taxon>Tritrichomonas</taxon>
    </lineage>
</organism>
<name>A0A1J4KBF7_9EUKA</name>
<dbReference type="GO" id="GO:0030117">
    <property type="term" value="C:membrane coat"/>
    <property type="evidence" value="ECO:0007669"/>
    <property type="project" value="InterPro"/>
</dbReference>
<sequence>MLTNAEASADTLALKSLERPGRTRVHPAEELNSVLAQYCSENEELGPTAIRAIGTAVTKLADSGLLYTADEEQIYSFLKLQNDLMKEDNFPFDLVEIALKILAEPDMPLRLYNDEWIKKIIDQFSDLCNNLFQDSDKKTQIHRLFPLYRHLSHVVQQIHLSDPSLYKLIAMSLPAYFHSASSPSLQTASCSLLTAIFKKYASMRRDIISDIFDTIEKNQGSPKYVAFPNDVRKSISAVARLFIELIQSITSFPCDTESITKENVTFIFEKFASKSRSSTTIGRIFEKFVEDICIVVSHPFYPVSKVFLKIAVEMCFPSIITKDDNTRISVKLLSSALTHILTCSARAKNEVIIAFPILVLKTLAGFDDDQIQNFIESPNSHLVITDDENCAIKIDSTFPSNQFEELTAHLIIALYLQQSMKLSEVINTSIPYSITQWSMKALSQQEMDNYLLWWRGMLPSNINFEWTLEIAEQICLHELCTLPMFTHVHLLVQHLLKGLENKNSNVRAQILRGLSSIIEIDPNLLFHPALVSQIKDAFKDPSAPIRDSVLQIISKYIFQNEQSSSPYFNVVVNCLADQSPMVVKRALTIVGELSRSADDECLAKLCYLLSTKLNDESSNVSKTAREAFIQVLFEDSKNPAQILISVIGETSDRPKWFSKFFKQLFIKPKYSQTIKNIIQKVFEIANDTPTYQNVCLIREFCETFPKICAPFHETLISMLNVCNNDVILTILPSSINAVINSITNPSITMFSLLMKSIENCIYSKSSAIIRVMIELAANITNNILLENDCLKRIYDIFIKFLRENLNIRHQKIDNESPDFIKQVNSICRALYSVGCICRYDQNITSRQIGMIWGPISHYFSVPVPKIRSMVLQTICDICIKDMDRIEKTKLLVKQAFMLGPPENISAVIFLKCLIEEEAKADTSSTKIDEIRPMYSSALIREFMEDFKKCFSYSDSSIRSAALELSTISLSYGVVNPPDILQYIISMQCSKDQHDYAMETLKNVIYDHSYYLNVRMKDGIKEAFEFVKNYYKDIKPLTELPNDDYAFRVGDIFSLMQPPQQQLYMNAFIDILKEAISDSVDPLFIYWVVKSLCNFPFAYSWEPSYIISKLSQSSISTYIKSAYTDAKALMRHLSDPEIEKPEGVNPNIWYASILTLMAKQWLVKKFQIQLKKLESLEKNLKPPVKVAMITPLNIANIPIPGKKGLNDTTLDLYAKFSSVMKMERSFGFPQIE</sequence>
<accession>A0A1J4KBF7</accession>
<dbReference type="GO" id="GO:0010468">
    <property type="term" value="P:regulation of gene expression"/>
    <property type="evidence" value="ECO:0007669"/>
    <property type="project" value="InterPro"/>
</dbReference>
<proteinExistence type="inferred from homology"/>
<keyword evidence="1" id="KW-0677">Repeat</keyword>
<reference evidence="4" key="1">
    <citation type="submission" date="2016-10" db="EMBL/GenBank/DDBJ databases">
        <authorList>
            <person name="Benchimol M."/>
            <person name="Almeida L.G."/>
            <person name="Vasconcelos A.T."/>
            <person name="Perreira-Neves A."/>
            <person name="Rosa I.A."/>
            <person name="Tasca T."/>
            <person name="Bogo M.R."/>
            <person name="de Souza W."/>
        </authorList>
    </citation>
    <scope>NUCLEOTIDE SEQUENCE [LARGE SCALE GENOMIC DNA]</scope>
    <source>
        <strain evidence="4">K</strain>
    </source>
</reference>
<dbReference type="GO" id="GO:0071169">
    <property type="term" value="P:establishment of protein localization to chromatin"/>
    <property type="evidence" value="ECO:0007669"/>
    <property type="project" value="TreeGrafter"/>
</dbReference>
<dbReference type="InterPro" id="IPR033031">
    <property type="entry name" value="Scc2/Nipped-B"/>
</dbReference>
<keyword evidence="1" id="KW-0131">Cell cycle</keyword>
<dbReference type="GO" id="GO:0090694">
    <property type="term" value="C:Scc2-Scc4 cohesin loading complex"/>
    <property type="evidence" value="ECO:0007669"/>
    <property type="project" value="TreeGrafter"/>
</dbReference>